<evidence type="ECO:0000256" key="1">
    <source>
        <dbReference type="ARBA" id="ARBA00023015"/>
    </source>
</evidence>
<accession>A0ABX9TNC4</accession>
<dbReference type="Gene3D" id="1.10.10.10">
    <property type="entry name" value="Winged helix-like DNA-binding domain superfamily/Winged helix DNA-binding domain"/>
    <property type="match status" value="1"/>
</dbReference>
<dbReference type="Pfam" id="PF12840">
    <property type="entry name" value="HTH_20"/>
    <property type="match status" value="1"/>
</dbReference>
<dbReference type="InterPro" id="IPR011991">
    <property type="entry name" value="ArsR-like_HTH"/>
</dbReference>
<keyword evidence="2" id="KW-0238">DNA-binding</keyword>
<dbReference type="EMBL" id="RBXX01000002">
    <property type="protein sequence ID" value="RKT88599.1"/>
    <property type="molecule type" value="Genomic_DNA"/>
</dbReference>
<sequence length="174" mass="18749">MAEQRSLDELRVLAHPLRLRMLSLLTGVAMSAAEVARELGESQANASYHLRRLHEAGLLDIAGEVVIRGGRAKRYRHDPDSGARFLADPAEERQLVVTMAADLPRRAQRWPAGAPGALTDAQVWLDPASWQRALSLARELGELLHSAAVPPRTPGAELISAAVALFPVDSAEAG</sequence>
<dbReference type="RefSeq" id="WP_093146946.1">
    <property type="nucleotide sequence ID" value="NZ_FOUP01000001.1"/>
</dbReference>
<dbReference type="InterPro" id="IPR051081">
    <property type="entry name" value="HTH_MetalResp_TranReg"/>
</dbReference>
<evidence type="ECO:0000256" key="3">
    <source>
        <dbReference type="ARBA" id="ARBA00023163"/>
    </source>
</evidence>
<gene>
    <name evidence="5" type="ORF">ATL45_7037</name>
</gene>
<dbReference type="SMART" id="SM00418">
    <property type="entry name" value="HTH_ARSR"/>
    <property type="match status" value="1"/>
</dbReference>
<dbReference type="InterPro" id="IPR036390">
    <property type="entry name" value="WH_DNA-bd_sf"/>
</dbReference>
<reference evidence="5 6" key="1">
    <citation type="submission" date="2018-10" db="EMBL/GenBank/DDBJ databases">
        <title>Sequencing the genomes of 1000 actinobacteria strains.</title>
        <authorList>
            <person name="Klenk H.-P."/>
        </authorList>
    </citation>
    <scope>NUCLEOTIDE SEQUENCE [LARGE SCALE GENOMIC DNA]</scope>
    <source>
        <strain evidence="5 6">DSM 45119</strain>
    </source>
</reference>
<dbReference type="InterPro" id="IPR001845">
    <property type="entry name" value="HTH_ArsR_DNA-bd_dom"/>
</dbReference>
<dbReference type="PANTHER" id="PTHR33154">
    <property type="entry name" value="TRANSCRIPTIONAL REGULATOR, ARSR FAMILY"/>
    <property type="match status" value="1"/>
</dbReference>
<keyword evidence="6" id="KW-1185">Reference proteome</keyword>
<keyword evidence="1" id="KW-0805">Transcription regulation</keyword>
<evidence type="ECO:0000313" key="5">
    <source>
        <dbReference type="EMBL" id="RKT88599.1"/>
    </source>
</evidence>
<evidence type="ECO:0000256" key="2">
    <source>
        <dbReference type="ARBA" id="ARBA00023125"/>
    </source>
</evidence>
<name>A0ABX9TNC4_9PSEU</name>
<keyword evidence="3" id="KW-0804">Transcription</keyword>
<dbReference type="PRINTS" id="PR00778">
    <property type="entry name" value="HTHARSR"/>
</dbReference>
<dbReference type="Proteomes" id="UP000270697">
    <property type="component" value="Unassembled WGS sequence"/>
</dbReference>
<feature type="domain" description="HTH arsR-type" evidence="4">
    <location>
        <begin position="8"/>
        <end position="91"/>
    </location>
</feature>
<organism evidence="5 6">
    <name type="scientific">Saccharopolyspora antimicrobica</name>
    <dbReference type="NCBI Taxonomy" id="455193"/>
    <lineage>
        <taxon>Bacteria</taxon>
        <taxon>Bacillati</taxon>
        <taxon>Actinomycetota</taxon>
        <taxon>Actinomycetes</taxon>
        <taxon>Pseudonocardiales</taxon>
        <taxon>Pseudonocardiaceae</taxon>
        <taxon>Saccharopolyspora</taxon>
    </lineage>
</organism>
<comment type="caution">
    <text evidence="5">The sequence shown here is derived from an EMBL/GenBank/DDBJ whole genome shotgun (WGS) entry which is preliminary data.</text>
</comment>
<dbReference type="InterPro" id="IPR036388">
    <property type="entry name" value="WH-like_DNA-bd_sf"/>
</dbReference>
<dbReference type="PANTHER" id="PTHR33154:SF18">
    <property type="entry name" value="ARSENICAL RESISTANCE OPERON REPRESSOR"/>
    <property type="match status" value="1"/>
</dbReference>
<dbReference type="CDD" id="cd00090">
    <property type="entry name" value="HTH_ARSR"/>
    <property type="match status" value="1"/>
</dbReference>
<protein>
    <submittedName>
        <fullName evidence="5">ArsR family transcriptional regulator</fullName>
    </submittedName>
</protein>
<evidence type="ECO:0000259" key="4">
    <source>
        <dbReference type="SMART" id="SM00418"/>
    </source>
</evidence>
<proteinExistence type="predicted"/>
<evidence type="ECO:0000313" key="6">
    <source>
        <dbReference type="Proteomes" id="UP000270697"/>
    </source>
</evidence>
<dbReference type="SUPFAM" id="SSF46785">
    <property type="entry name" value="Winged helix' DNA-binding domain"/>
    <property type="match status" value="1"/>
</dbReference>